<comment type="caution">
    <text evidence="3">The sequence shown here is derived from an EMBL/GenBank/DDBJ whole genome shotgun (WGS) entry which is preliminary data.</text>
</comment>
<organism evidence="3 4">
    <name type="scientific">Larinioides sclopetarius</name>
    <dbReference type="NCBI Taxonomy" id="280406"/>
    <lineage>
        <taxon>Eukaryota</taxon>
        <taxon>Metazoa</taxon>
        <taxon>Ecdysozoa</taxon>
        <taxon>Arthropoda</taxon>
        <taxon>Chelicerata</taxon>
        <taxon>Arachnida</taxon>
        <taxon>Araneae</taxon>
        <taxon>Araneomorphae</taxon>
        <taxon>Entelegynae</taxon>
        <taxon>Araneoidea</taxon>
        <taxon>Araneidae</taxon>
        <taxon>Larinioides</taxon>
    </lineage>
</organism>
<feature type="region of interest" description="Disordered" evidence="1">
    <location>
        <begin position="38"/>
        <end position="109"/>
    </location>
</feature>
<dbReference type="PANTHER" id="PTHR35826">
    <property type="entry name" value="PROTEIN ATP6V1FNB-LIKE"/>
    <property type="match status" value="1"/>
</dbReference>
<dbReference type="Pfam" id="PF22589">
    <property type="entry name" value="SPMIP1"/>
    <property type="match status" value="1"/>
</dbReference>
<feature type="domain" description="Sperm microtubule inner protein 1 C-terminal" evidence="2">
    <location>
        <begin position="78"/>
        <end position="191"/>
    </location>
</feature>
<evidence type="ECO:0000259" key="2">
    <source>
        <dbReference type="Pfam" id="PF22589"/>
    </source>
</evidence>
<reference evidence="3 4" key="1">
    <citation type="submission" date="2024-04" db="EMBL/GenBank/DDBJ databases">
        <authorList>
            <person name="Rising A."/>
            <person name="Reimegard J."/>
            <person name="Sonavane S."/>
            <person name="Akerstrom W."/>
            <person name="Nylinder S."/>
            <person name="Hedman E."/>
            <person name="Kallberg Y."/>
        </authorList>
    </citation>
    <scope>NUCLEOTIDE SEQUENCE [LARGE SCALE GENOMIC DNA]</scope>
</reference>
<protein>
    <recommendedName>
        <fullName evidence="2">Sperm microtubule inner protein 1 C-terminal domain-containing protein</fullName>
    </recommendedName>
</protein>
<dbReference type="InterPro" id="IPR054323">
    <property type="entry name" value="SPMIP1_C"/>
</dbReference>
<dbReference type="Proteomes" id="UP001497382">
    <property type="component" value="Unassembled WGS sequence"/>
</dbReference>
<gene>
    <name evidence="3" type="ORF">LARSCL_LOCUS6938</name>
</gene>
<feature type="compositionally biased region" description="Acidic residues" evidence="1">
    <location>
        <begin position="55"/>
        <end position="64"/>
    </location>
</feature>
<feature type="compositionally biased region" description="Basic and acidic residues" evidence="1">
    <location>
        <begin position="74"/>
        <end position="108"/>
    </location>
</feature>
<name>A0AAV1ZPB6_9ARAC</name>
<keyword evidence="4" id="KW-1185">Reference proteome</keyword>
<dbReference type="AlphaFoldDB" id="A0AAV1ZPB6"/>
<evidence type="ECO:0000313" key="4">
    <source>
        <dbReference type="Proteomes" id="UP001497382"/>
    </source>
</evidence>
<dbReference type="PANTHER" id="PTHR35826:SF1">
    <property type="entry name" value="PROTEIN ATP6V1FNB-LIKE"/>
    <property type="match status" value="1"/>
</dbReference>
<proteinExistence type="predicted"/>
<dbReference type="EMBL" id="CAXIEN010000068">
    <property type="protein sequence ID" value="CAL1273522.1"/>
    <property type="molecule type" value="Genomic_DNA"/>
</dbReference>
<evidence type="ECO:0000313" key="3">
    <source>
        <dbReference type="EMBL" id="CAL1273522.1"/>
    </source>
</evidence>
<evidence type="ECO:0000256" key="1">
    <source>
        <dbReference type="SAM" id="MobiDB-lite"/>
    </source>
</evidence>
<accession>A0AAV1ZPB6</accession>
<sequence length="197" mass="23158">MTDTKKSGREKTLDPAFQKAFTEAINKENKVRIKWHLEHGARLKNATPDACRFDDDPDDDDDDFVPPGPDTSTEPERPEKEHCFSLKKQESSKEEDPGKMRKTEELKLMKPVPTDTKKILYKGVSKEDEGRKKYLKRRYQEDPEDKYFFPICSSWDYGWTFGQDQELTSPEYGNVQIMRTSFFRPNDPQLRPRDQID</sequence>